<gene>
    <name evidence="11" type="ORF">DSM106972_082790</name>
</gene>
<name>A0A3S1ABG9_9CYAN</name>
<dbReference type="SMART" id="SM00220">
    <property type="entry name" value="S_TKc"/>
    <property type="match status" value="1"/>
</dbReference>
<evidence type="ECO:0000256" key="3">
    <source>
        <dbReference type="ARBA" id="ARBA00022679"/>
    </source>
</evidence>
<evidence type="ECO:0000256" key="5">
    <source>
        <dbReference type="ARBA" id="ARBA00022777"/>
    </source>
</evidence>
<keyword evidence="3" id="KW-0808">Transferase</keyword>
<evidence type="ECO:0000256" key="2">
    <source>
        <dbReference type="ARBA" id="ARBA00022527"/>
    </source>
</evidence>
<dbReference type="EMBL" id="RSCL01000031">
    <property type="protein sequence ID" value="RUS97542.1"/>
    <property type="molecule type" value="Genomic_DNA"/>
</dbReference>
<dbReference type="PROSITE" id="PS00108">
    <property type="entry name" value="PROTEIN_KINASE_ST"/>
    <property type="match status" value="1"/>
</dbReference>
<evidence type="ECO:0000256" key="8">
    <source>
        <dbReference type="ARBA" id="ARBA00048679"/>
    </source>
</evidence>
<keyword evidence="6" id="KW-0067">ATP-binding</keyword>
<dbReference type="InterPro" id="IPR000719">
    <property type="entry name" value="Prot_kinase_dom"/>
</dbReference>
<feature type="compositionally biased region" description="Low complexity" evidence="9">
    <location>
        <begin position="440"/>
        <end position="455"/>
    </location>
</feature>
<organism evidence="11 12">
    <name type="scientific">Dulcicalothrix desertica PCC 7102</name>
    <dbReference type="NCBI Taxonomy" id="232991"/>
    <lineage>
        <taxon>Bacteria</taxon>
        <taxon>Bacillati</taxon>
        <taxon>Cyanobacteriota</taxon>
        <taxon>Cyanophyceae</taxon>
        <taxon>Nostocales</taxon>
        <taxon>Calotrichaceae</taxon>
        <taxon>Dulcicalothrix</taxon>
    </lineage>
</organism>
<feature type="compositionally biased region" description="Low complexity" evidence="9">
    <location>
        <begin position="389"/>
        <end position="403"/>
    </location>
</feature>
<keyword evidence="2" id="KW-0723">Serine/threonine-protein kinase</keyword>
<evidence type="ECO:0000256" key="9">
    <source>
        <dbReference type="SAM" id="MobiDB-lite"/>
    </source>
</evidence>
<comment type="caution">
    <text evidence="11">The sequence shown here is derived from an EMBL/GenBank/DDBJ whole genome shotgun (WGS) entry which is preliminary data.</text>
</comment>
<dbReference type="GO" id="GO:0005524">
    <property type="term" value="F:ATP binding"/>
    <property type="evidence" value="ECO:0007669"/>
    <property type="project" value="UniProtKB-KW"/>
</dbReference>
<accession>A0A3S1ABG9</accession>
<dbReference type="Proteomes" id="UP000271624">
    <property type="component" value="Unassembled WGS sequence"/>
</dbReference>
<feature type="compositionally biased region" description="Low complexity" evidence="9">
    <location>
        <begin position="362"/>
        <end position="382"/>
    </location>
</feature>
<feature type="compositionally biased region" description="Polar residues" evidence="9">
    <location>
        <begin position="332"/>
        <end position="361"/>
    </location>
</feature>
<proteinExistence type="predicted"/>
<feature type="domain" description="Protein kinase" evidence="10">
    <location>
        <begin position="7"/>
        <end position="273"/>
    </location>
</feature>
<feature type="compositionally biased region" description="Low complexity" evidence="9">
    <location>
        <begin position="415"/>
        <end position="431"/>
    </location>
</feature>
<dbReference type="InterPro" id="IPR011009">
    <property type="entry name" value="Kinase-like_dom_sf"/>
</dbReference>
<reference evidence="11" key="1">
    <citation type="submission" date="2018-12" db="EMBL/GenBank/DDBJ databases">
        <authorList>
            <person name="Will S."/>
            <person name="Neumann-Schaal M."/>
            <person name="Henke P."/>
        </authorList>
    </citation>
    <scope>NUCLEOTIDE SEQUENCE</scope>
    <source>
        <strain evidence="11">PCC 7102</strain>
    </source>
</reference>
<dbReference type="SUPFAM" id="SSF56112">
    <property type="entry name" value="Protein kinase-like (PK-like)"/>
    <property type="match status" value="1"/>
</dbReference>
<dbReference type="PROSITE" id="PS50011">
    <property type="entry name" value="PROTEIN_KINASE_DOM"/>
    <property type="match status" value="1"/>
</dbReference>
<feature type="region of interest" description="Disordered" evidence="9">
    <location>
        <begin position="332"/>
        <end position="465"/>
    </location>
</feature>
<evidence type="ECO:0000256" key="7">
    <source>
        <dbReference type="ARBA" id="ARBA00047899"/>
    </source>
</evidence>
<evidence type="ECO:0000313" key="12">
    <source>
        <dbReference type="Proteomes" id="UP000271624"/>
    </source>
</evidence>
<keyword evidence="12" id="KW-1185">Reference proteome</keyword>
<evidence type="ECO:0000259" key="10">
    <source>
        <dbReference type="PROSITE" id="PS50011"/>
    </source>
</evidence>
<reference evidence="11" key="2">
    <citation type="journal article" date="2019" name="Genome Biol. Evol.">
        <title>Day and night: Metabolic profiles and evolutionary relationships of six axenic non-marine cyanobacteria.</title>
        <authorList>
            <person name="Will S.E."/>
            <person name="Henke P."/>
            <person name="Boedeker C."/>
            <person name="Huang S."/>
            <person name="Brinkmann H."/>
            <person name="Rohde M."/>
            <person name="Jarek M."/>
            <person name="Friedl T."/>
            <person name="Seufert S."/>
            <person name="Schumacher M."/>
            <person name="Overmann J."/>
            <person name="Neumann-Schaal M."/>
            <person name="Petersen J."/>
        </authorList>
    </citation>
    <scope>NUCLEOTIDE SEQUENCE [LARGE SCALE GENOMIC DNA]</scope>
    <source>
        <strain evidence="11">PCC 7102</strain>
    </source>
</reference>
<dbReference type="Pfam" id="PF00069">
    <property type="entry name" value="Pkinase"/>
    <property type="match status" value="1"/>
</dbReference>
<dbReference type="InterPro" id="IPR008271">
    <property type="entry name" value="Ser/Thr_kinase_AS"/>
</dbReference>
<dbReference type="GO" id="GO:0004674">
    <property type="term" value="F:protein serine/threonine kinase activity"/>
    <property type="evidence" value="ECO:0007669"/>
    <property type="project" value="UniProtKB-KW"/>
</dbReference>
<evidence type="ECO:0000313" key="11">
    <source>
        <dbReference type="EMBL" id="RUS97542.1"/>
    </source>
</evidence>
<comment type="catalytic activity">
    <reaction evidence="8">
        <text>L-seryl-[protein] + ATP = O-phospho-L-seryl-[protein] + ADP + H(+)</text>
        <dbReference type="Rhea" id="RHEA:17989"/>
        <dbReference type="Rhea" id="RHEA-COMP:9863"/>
        <dbReference type="Rhea" id="RHEA-COMP:11604"/>
        <dbReference type="ChEBI" id="CHEBI:15378"/>
        <dbReference type="ChEBI" id="CHEBI:29999"/>
        <dbReference type="ChEBI" id="CHEBI:30616"/>
        <dbReference type="ChEBI" id="CHEBI:83421"/>
        <dbReference type="ChEBI" id="CHEBI:456216"/>
        <dbReference type="EC" id="2.7.11.1"/>
    </reaction>
</comment>
<dbReference type="OrthoDB" id="428678at2"/>
<dbReference type="AlphaFoldDB" id="A0A3S1ABG9"/>
<keyword evidence="5" id="KW-0418">Kinase</keyword>
<dbReference type="CDD" id="cd14014">
    <property type="entry name" value="STKc_PknB_like"/>
    <property type="match status" value="1"/>
</dbReference>
<comment type="catalytic activity">
    <reaction evidence="7">
        <text>L-threonyl-[protein] + ATP = O-phospho-L-threonyl-[protein] + ADP + H(+)</text>
        <dbReference type="Rhea" id="RHEA:46608"/>
        <dbReference type="Rhea" id="RHEA-COMP:11060"/>
        <dbReference type="Rhea" id="RHEA-COMP:11605"/>
        <dbReference type="ChEBI" id="CHEBI:15378"/>
        <dbReference type="ChEBI" id="CHEBI:30013"/>
        <dbReference type="ChEBI" id="CHEBI:30616"/>
        <dbReference type="ChEBI" id="CHEBI:61977"/>
        <dbReference type="ChEBI" id="CHEBI:456216"/>
        <dbReference type="EC" id="2.7.11.1"/>
    </reaction>
</comment>
<dbReference type="Gene3D" id="1.10.510.10">
    <property type="entry name" value="Transferase(Phosphotransferase) domain 1"/>
    <property type="match status" value="1"/>
</dbReference>
<dbReference type="PANTHER" id="PTHR24363">
    <property type="entry name" value="SERINE/THREONINE PROTEIN KINASE"/>
    <property type="match status" value="1"/>
</dbReference>
<dbReference type="PANTHER" id="PTHR24363:SF0">
    <property type="entry name" value="SERINE_THREONINE KINASE LIKE DOMAIN CONTAINING 1"/>
    <property type="match status" value="1"/>
</dbReference>
<dbReference type="RefSeq" id="WP_127086317.1">
    <property type="nucleotide sequence ID" value="NZ_RSCL01000031.1"/>
</dbReference>
<evidence type="ECO:0000256" key="6">
    <source>
        <dbReference type="ARBA" id="ARBA00022840"/>
    </source>
</evidence>
<protein>
    <recommendedName>
        <fullName evidence="1">non-specific serine/threonine protein kinase</fullName>
        <ecNumber evidence="1">2.7.11.1</ecNumber>
    </recommendedName>
</protein>
<dbReference type="EC" id="2.7.11.1" evidence="1"/>
<evidence type="ECO:0000256" key="1">
    <source>
        <dbReference type="ARBA" id="ARBA00012513"/>
    </source>
</evidence>
<keyword evidence="4" id="KW-0547">Nucleotide-binding</keyword>
<evidence type="ECO:0000256" key="4">
    <source>
        <dbReference type="ARBA" id="ARBA00022741"/>
    </source>
</evidence>
<sequence>MLLNNRYQIKKTLATGGFGETFLAEDIQMPSNRSCVIKQLKLIQNNPQIYQLVQERFQREAAILEELGGKHNQIPNLYAYFESNGLFYLVQEYIDGDTLATKVSKQGTISESIVREILLSLLQLLDYIHSRRIIHRDIKPDNIILRYQDGLPVLIDFGAVREVMGTAVNSQGNPTSTIVIGTPGYMPSEQAMGRPVFSSDLYSLGITAIYLLTGKYPEELETDSRTGEIIWHHHALNVSPTLKFVVDKAIYYHPRERFATAKEMLDALQNGYVHLPEQTVVKTAVVQPNPIYASVNKSKGINPIIIGILSAGALISTSVIASMMLTKTSQTVVQQSPSELDSTKNPQPSQNTQLPALNTPKTTEQTQASQSTTTNQTAITSSPVPNYPQQTQASQSTTTNQTAIIRSPRPSSVEQTQASQSTTTNQTATTSLPVPNPLEQTQATQNTTTNKTAITPSPLPNSVQQETKLGNNQTSLNTSLPSPKTEVVNYYNDINSGNYEVAWDRLPKALQSDTKVHPNGYASFADWWKTVKSIDVQQVDVIKTNSNNAVVNTRVAYNMKAGNTMRISLNYTLSWDNQTQKWKFLRIK</sequence>